<evidence type="ECO:0000313" key="3">
    <source>
        <dbReference type="Proteomes" id="UP000033202"/>
    </source>
</evidence>
<dbReference type="STRING" id="1219043.SCH01S_25_00440"/>
<reference evidence="2 3" key="1">
    <citation type="submission" date="2015-04" db="EMBL/GenBank/DDBJ databases">
        <title>Whole genome shotgun sequence of Sphingomonas changbaiensis NBRC 104936.</title>
        <authorList>
            <person name="Katano-Makiyama Y."/>
            <person name="Hosoyama A."/>
            <person name="Hashimoto M."/>
            <person name="Noguchi M."/>
            <person name="Tsuchikane K."/>
            <person name="Ohji S."/>
            <person name="Yamazoe A."/>
            <person name="Ichikawa N."/>
            <person name="Kimura A."/>
            <person name="Fujita N."/>
        </authorList>
    </citation>
    <scope>NUCLEOTIDE SEQUENCE [LARGE SCALE GENOMIC DNA]</scope>
    <source>
        <strain evidence="2 3">NBRC 104936</strain>
    </source>
</reference>
<organism evidence="2 3">
    <name type="scientific">Sphingomonas changbaiensis NBRC 104936</name>
    <dbReference type="NCBI Taxonomy" id="1219043"/>
    <lineage>
        <taxon>Bacteria</taxon>
        <taxon>Pseudomonadati</taxon>
        <taxon>Pseudomonadota</taxon>
        <taxon>Alphaproteobacteria</taxon>
        <taxon>Sphingomonadales</taxon>
        <taxon>Sphingomonadaceae</taxon>
        <taxon>Sphingomonas</taxon>
    </lineage>
</organism>
<comment type="caution">
    <text evidence="2">The sequence shown here is derived from an EMBL/GenBank/DDBJ whole genome shotgun (WGS) entry which is preliminary data.</text>
</comment>
<dbReference type="Pfam" id="PF07589">
    <property type="entry name" value="PEP-CTERM"/>
    <property type="match status" value="1"/>
</dbReference>
<protein>
    <recommendedName>
        <fullName evidence="1">Ice-binding protein C-terminal domain-containing protein</fullName>
    </recommendedName>
</protein>
<dbReference type="EMBL" id="BBWU01000025">
    <property type="protein sequence ID" value="GAO39064.1"/>
    <property type="molecule type" value="Genomic_DNA"/>
</dbReference>
<dbReference type="NCBIfam" id="NF035944">
    <property type="entry name" value="PEPxxWA-CTERM"/>
    <property type="match status" value="1"/>
</dbReference>
<keyword evidence="3" id="KW-1185">Reference proteome</keyword>
<gene>
    <name evidence="2" type="ORF">SCH01S_25_00440</name>
</gene>
<accession>A0A0E9MNE9</accession>
<dbReference type="NCBIfam" id="TIGR02595">
    <property type="entry name" value="PEP_CTERM"/>
    <property type="match status" value="1"/>
</dbReference>
<evidence type="ECO:0000313" key="2">
    <source>
        <dbReference type="EMBL" id="GAO39064.1"/>
    </source>
</evidence>
<proteinExistence type="predicted"/>
<dbReference type="AlphaFoldDB" id="A0A0E9MNE9"/>
<feature type="domain" description="Ice-binding protein C-terminal" evidence="1">
    <location>
        <begin position="190"/>
        <end position="214"/>
    </location>
</feature>
<name>A0A0E9MNE9_9SPHN</name>
<dbReference type="Proteomes" id="UP000033202">
    <property type="component" value="Unassembled WGS sequence"/>
</dbReference>
<sequence>MYLIAGAVSLAAIAAPGAATVVISNVMSSAGSPATDPGFASLGQTLIYDFDTVSPAAGALTGDYQIATAPGTPGVSAAPSGTAAGTHYLTVPIAASSGNATLDLGGEFKNVSLYWGSVDTYNTITLYQADGTHTDITGSMIGFGVDPNGNQTNNNSNVRVNFTALGRGITSIGFDSTQFAFETDTFAGTAVPEPATWAMMLGGFGLLGFAARRRSAVKVVAA</sequence>
<dbReference type="InterPro" id="IPR013424">
    <property type="entry name" value="Ice-binding_C"/>
</dbReference>
<evidence type="ECO:0000259" key="1">
    <source>
        <dbReference type="Pfam" id="PF07589"/>
    </source>
</evidence>